<name>A0AAV4Z6D5_9HYPH</name>
<evidence type="ECO:0000259" key="14">
    <source>
        <dbReference type="Pfam" id="PF07715"/>
    </source>
</evidence>
<dbReference type="GO" id="GO:0006826">
    <property type="term" value="P:iron ion transport"/>
    <property type="evidence" value="ECO:0007669"/>
    <property type="project" value="UniProtKB-KW"/>
</dbReference>
<evidence type="ECO:0000259" key="13">
    <source>
        <dbReference type="Pfam" id="PF00593"/>
    </source>
</evidence>
<feature type="domain" description="TonB-dependent receptor-like beta-barrel" evidence="13">
    <location>
        <begin position="250"/>
        <end position="665"/>
    </location>
</feature>
<keyword evidence="5 11" id="KW-0812">Transmembrane</keyword>
<evidence type="ECO:0000256" key="5">
    <source>
        <dbReference type="ARBA" id="ARBA00022692"/>
    </source>
</evidence>
<comment type="caution">
    <text evidence="15">The sequence shown here is derived from an EMBL/GenBank/DDBJ whole genome shotgun (WGS) entry which is preliminary data.</text>
</comment>
<keyword evidence="4" id="KW-0410">Iron transport</keyword>
<evidence type="ECO:0000256" key="2">
    <source>
        <dbReference type="ARBA" id="ARBA00022448"/>
    </source>
</evidence>
<evidence type="ECO:0000313" key="16">
    <source>
        <dbReference type="Proteomes" id="UP001055307"/>
    </source>
</evidence>
<dbReference type="GO" id="GO:0009279">
    <property type="term" value="C:cell outer membrane"/>
    <property type="evidence" value="ECO:0007669"/>
    <property type="project" value="UniProtKB-SubCell"/>
</dbReference>
<evidence type="ECO:0000256" key="10">
    <source>
        <dbReference type="ARBA" id="ARBA00023237"/>
    </source>
</evidence>
<keyword evidence="2 11" id="KW-0813">Transport</keyword>
<dbReference type="EMBL" id="BPQF01000009">
    <property type="protein sequence ID" value="GJD39133.1"/>
    <property type="molecule type" value="Genomic_DNA"/>
</dbReference>
<keyword evidence="8 12" id="KW-0798">TonB box</keyword>
<dbReference type="InterPro" id="IPR039426">
    <property type="entry name" value="TonB-dep_rcpt-like"/>
</dbReference>
<dbReference type="PROSITE" id="PS52016">
    <property type="entry name" value="TONB_DEPENDENT_REC_3"/>
    <property type="match status" value="1"/>
</dbReference>
<dbReference type="SUPFAM" id="SSF56935">
    <property type="entry name" value="Porins"/>
    <property type="match status" value="1"/>
</dbReference>
<keyword evidence="6" id="KW-0408">Iron</keyword>
<keyword evidence="3 11" id="KW-1134">Transmembrane beta strand</keyword>
<evidence type="ECO:0000256" key="12">
    <source>
        <dbReference type="RuleBase" id="RU003357"/>
    </source>
</evidence>
<evidence type="ECO:0000256" key="8">
    <source>
        <dbReference type="ARBA" id="ARBA00023077"/>
    </source>
</evidence>
<sequence length="699" mass="76299">MRTDLKSIIMFGSVSLGICAAQDATAQNARINDTASVALDPITVTSDQRTDAIEKLPAATTVIASRDLGYGKVNTLDDVAQRSVNAIFSSQGGPFTIRGIGSPGLDAGVDRQPSVGVFLDNVYIARPFGYPTFLTDVSNVEVIRGSQATLFGKNTIGGAVNIILRDPGTVPGVEAEAGIGSYPSGRLQAGFDTHVGSSAFNARGFVAWTGQNGYIRNLTNGEDVSDVNALATRFVIAGPLGEATKLRLSFDYSRNRDDGGLWYAPLPLAQRFKAMHDFKPDNKLDIGGITARVDHDFDAFRITSITALRGHSLNTMLDGDFTAAPLYGQAQTEEQRQFSQDLRFTSTLPGPFRWTGGLFYMHERFNAAQFFDMATVPRELWSRDVFKQDTDTYSAFGEIAYRFDNGFELIGGLRYTHETKSTTSEISSPSGTFAFGSPGRIAADSAFDNLSPEATAVYHLSEDKQVFAKVSRGFKAGGVSPYIEADGTANRYQPETTTSYEIGTKNSWHGGRYTLNGSLFYIDWSDLQTSLYTTPFTRVIRNAAAATSKGVEVEGGVRLTDNLTVTAGYGYLDARYDTFVDTVLGKTYSGNPLPYAPRTSIEGGLRWVSAITDDMNFVGTVKYAYRTTYSFTPENGYRQPDTHIVDARLGVEGRTWSATLWTKNLLDQRYLRQYFNYSGTNIGVAAQGRTLGLIVAARW</sequence>
<comment type="similarity">
    <text evidence="11 12">Belongs to the TonB-dependent receptor family.</text>
</comment>
<evidence type="ECO:0000256" key="11">
    <source>
        <dbReference type="PROSITE-ProRule" id="PRU01360"/>
    </source>
</evidence>
<evidence type="ECO:0000313" key="15">
    <source>
        <dbReference type="EMBL" id="GJD39133.1"/>
    </source>
</evidence>
<evidence type="ECO:0000256" key="6">
    <source>
        <dbReference type="ARBA" id="ARBA00023004"/>
    </source>
</evidence>
<evidence type="ECO:0000256" key="9">
    <source>
        <dbReference type="ARBA" id="ARBA00023136"/>
    </source>
</evidence>
<dbReference type="InterPro" id="IPR012910">
    <property type="entry name" value="Plug_dom"/>
</dbReference>
<evidence type="ECO:0000256" key="3">
    <source>
        <dbReference type="ARBA" id="ARBA00022452"/>
    </source>
</evidence>
<dbReference type="Pfam" id="PF00593">
    <property type="entry name" value="TonB_dep_Rec_b-barrel"/>
    <property type="match status" value="1"/>
</dbReference>
<proteinExistence type="inferred from homology"/>
<gene>
    <name evidence="15" type="primary">fyuA_1</name>
    <name evidence="15" type="ORF">OICFNHDK_1587</name>
</gene>
<evidence type="ECO:0000256" key="4">
    <source>
        <dbReference type="ARBA" id="ARBA00022496"/>
    </source>
</evidence>
<accession>A0AAV4Z6D5</accession>
<dbReference type="Gene3D" id="2.40.170.20">
    <property type="entry name" value="TonB-dependent receptor, beta-barrel domain"/>
    <property type="match status" value="1"/>
</dbReference>
<dbReference type="InterPro" id="IPR000531">
    <property type="entry name" value="Beta-barrel_TonB"/>
</dbReference>
<dbReference type="PANTHER" id="PTHR32552:SF81">
    <property type="entry name" value="TONB-DEPENDENT OUTER MEMBRANE RECEPTOR"/>
    <property type="match status" value="1"/>
</dbReference>
<dbReference type="Pfam" id="PF07715">
    <property type="entry name" value="Plug"/>
    <property type="match status" value="1"/>
</dbReference>
<feature type="domain" description="TonB-dependent receptor plug" evidence="14">
    <location>
        <begin position="54"/>
        <end position="159"/>
    </location>
</feature>
<organism evidence="15 16">
    <name type="scientific">Methylobacterium bullatum</name>
    <dbReference type="NCBI Taxonomy" id="570505"/>
    <lineage>
        <taxon>Bacteria</taxon>
        <taxon>Pseudomonadati</taxon>
        <taxon>Pseudomonadota</taxon>
        <taxon>Alphaproteobacteria</taxon>
        <taxon>Hyphomicrobiales</taxon>
        <taxon>Methylobacteriaceae</taxon>
        <taxon>Methylobacterium</taxon>
    </lineage>
</organism>
<evidence type="ECO:0000256" key="1">
    <source>
        <dbReference type="ARBA" id="ARBA00004571"/>
    </source>
</evidence>
<protein>
    <submittedName>
        <fullName evidence="15">Pesticin receptor</fullName>
    </submittedName>
</protein>
<keyword evidence="10 11" id="KW-0998">Cell outer membrane</keyword>
<reference evidence="15" key="2">
    <citation type="submission" date="2021-08" db="EMBL/GenBank/DDBJ databases">
        <authorList>
            <person name="Tani A."/>
            <person name="Ola A."/>
            <person name="Ogura Y."/>
            <person name="Katsura K."/>
            <person name="Hayashi T."/>
        </authorList>
    </citation>
    <scope>NUCLEOTIDE SEQUENCE</scope>
    <source>
        <strain evidence="15">DSM 21893</strain>
    </source>
</reference>
<dbReference type="PANTHER" id="PTHR32552">
    <property type="entry name" value="FERRICHROME IRON RECEPTOR-RELATED"/>
    <property type="match status" value="1"/>
</dbReference>
<keyword evidence="15" id="KW-0675">Receptor</keyword>
<dbReference type="Proteomes" id="UP001055307">
    <property type="component" value="Unassembled WGS sequence"/>
</dbReference>
<comment type="subcellular location">
    <subcellularLocation>
        <location evidence="1 11">Cell outer membrane</location>
        <topology evidence="1 11">Multi-pass membrane protein</topology>
    </subcellularLocation>
</comment>
<reference evidence="15" key="1">
    <citation type="journal article" date="2016" name="Front. Microbiol.">
        <title>Genome Sequence of the Piezophilic, Mesophilic Sulfate-Reducing Bacterium Desulfovibrio indicus J2T.</title>
        <authorList>
            <person name="Cao J."/>
            <person name="Maignien L."/>
            <person name="Shao Z."/>
            <person name="Alain K."/>
            <person name="Jebbar M."/>
        </authorList>
    </citation>
    <scope>NUCLEOTIDE SEQUENCE</scope>
    <source>
        <strain evidence="15">DSM 21893</strain>
    </source>
</reference>
<keyword evidence="16" id="KW-1185">Reference proteome</keyword>
<keyword evidence="7" id="KW-0406">Ion transport</keyword>
<dbReference type="AlphaFoldDB" id="A0AAV4Z6D5"/>
<dbReference type="RefSeq" id="WP_192215051.1">
    <property type="nucleotide sequence ID" value="NZ_BPQF01000009.1"/>
</dbReference>
<dbReference type="CDD" id="cd01347">
    <property type="entry name" value="ligand_gated_channel"/>
    <property type="match status" value="1"/>
</dbReference>
<dbReference type="InterPro" id="IPR036942">
    <property type="entry name" value="Beta-barrel_TonB_sf"/>
</dbReference>
<keyword evidence="9 11" id="KW-0472">Membrane</keyword>
<evidence type="ECO:0000256" key="7">
    <source>
        <dbReference type="ARBA" id="ARBA00023065"/>
    </source>
</evidence>